<dbReference type="InterPro" id="IPR055647">
    <property type="entry name" value="DUF7223"/>
</dbReference>
<dbReference type="InterPro" id="IPR054293">
    <property type="entry name" value="DUF7029"/>
</dbReference>
<evidence type="ECO:0000259" key="2">
    <source>
        <dbReference type="Pfam" id="PF22974"/>
    </source>
</evidence>
<dbReference type="Pfam" id="PF22974">
    <property type="entry name" value="DUF7029"/>
    <property type="match status" value="1"/>
</dbReference>
<evidence type="ECO:0000256" key="1">
    <source>
        <dbReference type="SAM" id="SignalP"/>
    </source>
</evidence>
<name>A0A3D8RX05_9HELO</name>
<feature type="domain" description="DUF7223" evidence="3">
    <location>
        <begin position="263"/>
        <end position="464"/>
    </location>
</feature>
<feature type="domain" description="DUF7029" evidence="2">
    <location>
        <begin position="87"/>
        <end position="181"/>
    </location>
</feature>
<organism evidence="4 5">
    <name type="scientific">Coleophoma crateriformis</name>
    <dbReference type="NCBI Taxonomy" id="565419"/>
    <lineage>
        <taxon>Eukaryota</taxon>
        <taxon>Fungi</taxon>
        <taxon>Dikarya</taxon>
        <taxon>Ascomycota</taxon>
        <taxon>Pezizomycotina</taxon>
        <taxon>Leotiomycetes</taxon>
        <taxon>Helotiales</taxon>
        <taxon>Dermateaceae</taxon>
        <taxon>Coleophoma</taxon>
    </lineage>
</organism>
<gene>
    <name evidence="4" type="ORF">BP5796_06193</name>
</gene>
<dbReference type="EMBL" id="PDLN01000008">
    <property type="protein sequence ID" value="RDW78341.1"/>
    <property type="molecule type" value="Genomic_DNA"/>
</dbReference>
<feature type="chain" id="PRO_5017755268" description="Isoamyl alcohol oxidase" evidence="1">
    <location>
        <begin position="24"/>
        <end position="467"/>
    </location>
</feature>
<evidence type="ECO:0008006" key="6">
    <source>
        <dbReference type="Google" id="ProtNLM"/>
    </source>
</evidence>
<comment type="caution">
    <text evidence="4">The sequence shown here is derived from an EMBL/GenBank/DDBJ whole genome shotgun (WGS) entry which is preliminary data.</text>
</comment>
<dbReference type="Proteomes" id="UP000256328">
    <property type="component" value="Unassembled WGS sequence"/>
</dbReference>
<sequence>MLFPLRFAAKAAAVLTLADIAASIPIEAYNNVQGSSTATNSTTVLGPVSNPNIDKVALENVVPTTNVSLVYGVNGTLAQGDMKVSHAMKYPTVVLEDIAAVTAVDCDATSVVVTFANLTVFNAAQSAWAVESPFVLITNHMGDCDAQLERGIFLASSLSFNNTTLEVTCASEKTDVSTTANVTEIAFGHLAGTAIAKRMTINPTYTMDFTAPLADNTVLYQYAPYVTVTADTATVGANVTFSGYFKYSWLLFKVEDLYFDIDTDFSADLALSLDLAASYSTSFAYTAPSLTYSLVSVPGLLTIGPALNFEIGADLSVNAAVDVTTEVGLALTGGSAHLDLLDSASSSTTGWTPEYTASINATGNVEGEVNPYVALTVEVAIDFFSGLVDLSAGLTAQPGLNNTLTLTASGGVDLAGVTGLNSNGTCSEGLELASEFVFGLDAFATQWYSTTLYSVAIPIVDQCYSWA</sequence>
<evidence type="ECO:0000313" key="5">
    <source>
        <dbReference type="Proteomes" id="UP000256328"/>
    </source>
</evidence>
<proteinExistence type="predicted"/>
<keyword evidence="1" id="KW-0732">Signal</keyword>
<accession>A0A3D8RX05</accession>
<evidence type="ECO:0000259" key="3">
    <source>
        <dbReference type="Pfam" id="PF23865"/>
    </source>
</evidence>
<evidence type="ECO:0000313" key="4">
    <source>
        <dbReference type="EMBL" id="RDW78341.1"/>
    </source>
</evidence>
<keyword evidence="5" id="KW-1185">Reference proteome</keyword>
<reference evidence="4 5" key="1">
    <citation type="journal article" date="2018" name="IMA Fungus">
        <title>IMA Genome-F 9: Draft genome sequence of Annulohypoxylon stygium, Aspergillus mulundensis, Berkeleyomyces basicola (syn. Thielaviopsis basicola), Ceratocystis smalleyi, two Cercospora beticola strains, Coleophoma cylindrospora, Fusarium fracticaudum, Phialophora cf. hyalina, and Morchella septimelata.</title>
        <authorList>
            <person name="Wingfield B.D."/>
            <person name="Bills G.F."/>
            <person name="Dong Y."/>
            <person name="Huang W."/>
            <person name="Nel W.J."/>
            <person name="Swalarsk-Parry B.S."/>
            <person name="Vaghefi N."/>
            <person name="Wilken P.M."/>
            <person name="An Z."/>
            <person name="de Beer Z.W."/>
            <person name="De Vos L."/>
            <person name="Chen L."/>
            <person name="Duong T.A."/>
            <person name="Gao Y."/>
            <person name="Hammerbacher A."/>
            <person name="Kikkert J.R."/>
            <person name="Li Y."/>
            <person name="Li H."/>
            <person name="Li K."/>
            <person name="Li Q."/>
            <person name="Liu X."/>
            <person name="Ma X."/>
            <person name="Naidoo K."/>
            <person name="Pethybridge S.J."/>
            <person name="Sun J."/>
            <person name="Steenkamp E.T."/>
            <person name="van der Nest M.A."/>
            <person name="van Wyk S."/>
            <person name="Wingfield M.J."/>
            <person name="Xiong C."/>
            <person name="Yue Q."/>
            <person name="Zhang X."/>
        </authorList>
    </citation>
    <scope>NUCLEOTIDE SEQUENCE [LARGE SCALE GENOMIC DNA]</scope>
    <source>
        <strain evidence="4 5">BP5796</strain>
    </source>
</reference>
<feature type="signal peptide" evidence="1">
    <location>
        <begin position="1"/>
        <end position="23"/>
    </location>
</feature>
<dbReference type="Pfam" id="PF23865">
    <property type="entry name" value="DUF7223"/>
    <property type="match status" value="1"/>
</dbReference>
<dbReference type="OrthoDB" id="160645at2759"/>
<dbReference type="AlphaFoldDB" id="A0A3D8RX05"/>
<protein>
    <recommendedName>
        <fullName evidence="6">Isoamyl alcohol oxidase</fullName>
    </recommendedName>
</protein>